<name>A0ACC0Y771_9ROSI</name>
<evidence type="ECO:0000313" key="1">
    <source>
        <dbReference type="EMBL" id="KAJ0030296.1"/>
    </source>
</evidence>
<proteinExistence type="predicted"/>
<reference evidence="2" key="1">
    <citation type="journal article" date="2023" name="G3 (Bethesda)">
        <title>Genome assembly and association tests identify interacting loci associated with vigor, precocity, and sex in interspecific pistachio rootstocks.</title>
        <authorList>
            <person name="Palmer W."/>
            <person name="Jacygrad E."/>
            <person name="Sagayaradj S."/>
            <person name="Cavanaugh K."/>
            <person name="Han R."/>
            <person name="Bertier L."/>
            <person name="Beede B."/>
            <person name="Kafkas S."/>
            <person name="Golino D."/>
            <person name="Preece J."/>
            <person name="Michelmore R."/>
        </authorList>
    </citation>
    <scope>NUCLEOTIDE SEQUENCE [LARGE SCALE GENOMIC DNA]</scope>
</reference>
<keyword evidence="2" id="KW-1185">Reference proteome</keyword>
<comment type="caution">
    <text evidence="1">The sequence shown here is derived from an EMBL/GenBank/DDBJ whole genome shotgun (WGS) entry which is preliminary data.</text>
</comment>
<evidence type="ECO:0000313" key="2">
    <source>
        <dbReference type="Proteomes" id="UP001163603"/>
    </source>
</evidence>
<accession>A0ACC0Y771</accession>
<sequence>MQVAKQSTSWPASGDASCRSNAWHLVGMTKEEKVKILGHIKKYMKNGGVLLVRSAKGARAFLYPVVEDDDLLDFEVLSIFHPINDVINSVVLVRKAIC</sequence>
<gene>
    <name evidence="1" type="ORF">Pint_14157</name>
</gene>
<protein>
    <submittedName>
        <fullName evidence="1">Uncharacterized protein</fullName>
    </submittedName>
</protein>
<dbReference type="EMBL" id="CM047743">
    <property type="protein sequence ID" value="KAJ0030296.1"/>
    <property type="molecule type" value="Genomic_DNA"/>
</dbReference>
<organism evidence="1 2">
    <name type="scientific">Pistacia integerrima</name>
    <dbReference type="NCBI Taxonomy" id="434235"/>
    <lineage>
        <taxon>Eukaryota</taxon>
        <taxon>Viridiplantae</taxon>
        <taxon>Streptophyta</taxon>
        <taxon>Embryophyta</taxon>
        <taxon>Tracheophyta</taxon>
        <taxon>Spermatophyta</taxon>
        <taxon>Magnoliopsida</taxon>
        <taxon>eudicotyledons</taxon>
        <taxon>Gunneridae</taxon>
        <taxon>Pentapetalae</taxon>
        <taxon>rosids</taxon>
        <taxon>malvids</taxon>
        <taxon>Sapindales</taxon>
        <taxon>Anacardiaceae</taxon>
        <taxon>Pistacia</taxon>
    </lineage>
</organism>
<dbReference type="Proteomes" id="UP001163603">
    <property type="component" value="Chromosome 8"/>
</dbReference>